<reference evidence="6" key="1">
    <citation type="submission" date="2014-08" db="EMBL/GenBank/DDBJ databases">
        <authorList>
            <person name="Sharma Rahul"/>
            <person name="Thines Marco"/>
        </authorList>
    </citation>
    <scope>NUCLEOTIDE SEQUENCE</scope>
</reference>
<sequence length="154" mass="17542">MFFFPNGAYNYSLYTVPVAWILSLTPHLYAVNRWNSLRKDEWDNSNPRGFLNQLQKKEKLTKEEKVIVRAEAAQQNGFENLPFFAVALLAGNYAKLSNSTLNNLAATYLITRAFYNLAYIKIDNNRLAPIRTVLFLSGIGCCFTLFVKSANALF</sequence>
<feature type="transmembrane region" description="Helical" evidence="5">
    <location>
        <begin position="128"/>
        <end position="147"/>
    </location>
</feature>
<keyword evidence="3 5" id="KW-1133">Transmembrane helix</keyword>
<dbReference type="AlphaFoldDB" id="A0A0F7SKD0"/>
<organism evidence="6">
    <name type="scientific">Phaffia rhodozyma</name>
    <name type="common">Yeast</name>
    <name type="synonym">Xanthophyllomyces dendrorhous</name>
    <dbReference type="NCBI Taxonomy" id="264483"/>
    <lineage>
        <taxon>Eukaryota</taxon>
        <taxon>Fungi</taxon>
        <taxon>Dikarya</taxon>
        <taxon>Basidiomycota</taxon>
        <taxon>Agaricomycotina</taxon>
        <taxon>Tremellomycetes</taxon>
        <taxon>Cystofilobasidiales</taxon>
        <taxon>Mrakiaceae</taxon>
        <taxon>Phaffia</taxon>
    </lineage>
</organism>
<evidence type="ECO:0000256" key="5">
    <source>
        <dbReference type="SAM" id="Phobius"/>
    </source>
</evidence>
<dbReference type="GO" id="GO:0016020">
    <property type="term" value="C:membrane"/>
    <property type="evidence" value="ECO:0007669"/>
    <property type="project" value="UniProtKB-SubCell"/>
</dbReference>
<dbReference type="PANTHER" id="PTHR35371">
    <property type="entry name" value="INNER MEMBRANE PROTEIN"/>
    <property type="match status" value="1"/>
</dbReference>
<evidence type="ECO:0000313" key="6">
    <source>
        <dbReference type="EMBL" id="CDZ98143.1"/>
    </source>
</evidence>
<evidence type="ECO:0000256" key="2">
    <source>
        <dbReference type="ARBA" id="ARBA00022692"/>
    </source>
</evidence>
<comment type="subcellular location">
    <subcellularLocation>
        <location evidence="1">Membrane</location>
    </subcellularLocation>
</comment>
<proteinExistence type="predicted"/>
<accession>A0A0F7SKD0</accession>
<dbReference type="InterPro" id="IPR001129">
    <property type="entry name" value="Membr-assoc_MAPEG"/>
</dbReference>
<keyword evidence="2 5" id="KW-0812">Transmembrane</keyword>
<dbReference type="PANTHER" id="PTHR35371:SF1">
    <property type="entry name" value="BLR7753 PROTEIN"/>
    <property type="match status" value="1"/>
</dbReference>
<name>A0A0F7SKD0_PHARH</name>
<feature type="transmembrane region" description="Helical" evidence="5">
    <location>
        <begin position="12"/>
        <end position="31"/>
    </location>
</feature>
<evidence type="ECO:0000256" key="4">
    <source>
        <dbReference type="ARBA" id="ARBA00023136"/>
    </source>
</evidence>
<dbReference type="InterPro" id="IPR023352">
    <property type="entry name" value="MAPEG-like_dom_sf"/>
</dbReference>
<dbReference type="EMBL" id="LN483326">
    <property type="protein sequence ID" value="CDZ98143.1"/>
    <property type="molecule type" value="Genomic_DNA"/>
</dbReference>
<dbReference type="Gene3D" id="1.20.120.550">
    <property type="entry name" value="Membrane associated eicosanoid/glutathione metabolism-like domain"/>
    <property type="match status" value="1"/>
</dbReference>
<evidence type="ECO:0000256" key="1">
    <source>
        <dbReference type="ARBA" id="ARBA00004370"/>
    </source>
</evidence>
<dbReference type="SUPFAM" id="SSF161084">
    <property type="entry name" value="MAPEG domain-like"/>
    <property type="match status" value="1"/>
</dbReference>
<keyword evidence="4 5" id="KW-0472">Membrane</keyword>
<evidence type="ECO:0000256" key="3">
    <source>
        <dbReference type="ARBA" id="ARBA00022989"/>
    </source>
</evidence>
<dbReference type="Pfam" id="PF01124">
    <property type="entry name" value="MAPEG"/>
    <property type="match status" value="1"/>
</dbReference>
<protein>
    <submittedName>
        <fullName evidence="6">Membrane-associated, eicosanoid/glutathione metabolism (MAPEG) protein</fullName>
    </submittedName>
</protein>